<evidence type="ECO:0000259" key="1">
    <source>
        <dbReference type="Pfam" id="PF18931"/>
    </source>
</evidence>
<dbReference type="InterPro" id="IPR043735">
    <property type="entry name" value="DUF5680"/>
</dbReference>
<evidence type="ECO:0000313" key="2">
    <source>
        <dbReference type="EMBL" id="PSR34379.1"/>
    </source>
</evidence>
<gene>
    <name evidence="2" type="ORF">C7B46_05535</name>
</gene>
<feature type="domain" description="DUF5680" evidence="1">
    <location>
        <begin position="47"/>
        <end position="154"/>
    </location>
</feature>
<comment type="caution">
    <text evidence="2">The sequence shown here is derived from an EMBL/GenBank/DDBJ whole genome shotgun (WGS) entry which is preliminary data.</text>
</comment>
<dbReference type="Proteomes" id="UP000242972">
    <property type="component" value="Unassembled WGS sequence"/>
</dbReference>
<accession>A0A2T2XIQ5</accession>
<dbReference type="Pfam" id="PF18931">
    <property type="entry name" value="DUF5680"/>
    <property type="match status" value="1"/>
</dbReference>
<dbReference type="EMBL" id="PXYW01000009">
    <property type="protein sequence ID" value="PSR34379.1"/>
    <property type="molecule type" value="Genomic_DNA"/>
</dbReference>
<evidence type="ECO:0000313" key="3">
    <source>
        <dbReference type="Proteomes" id="UP000242972"/>
    </source>
</evidence>
<proteinExistence type="predicted"/>
<name>A0A2T2XIQ5_9FIRM</name>
<reference evidence="2 3" key="1">
    <citation type="journal article" date="2014" name="BMC Genomics">
        <title>Comparison of environmental and isolate Sulfobacillus genomes reveals diverse carbon, sulfur, nitrogen, and hydrogen metabolisms.</title>
        <authorList>
            <person name="Justice N.B."/>
            <person name="Norman A."/>
            <person name="Brown C.T."/>
            <person name="Singh A."/>
            <person name="Thomas B.C."/>
            <person name="Banfield J.F."/>
        </authorList>
    </citation>
    <scope>NUCLEOTIDE SEQUENCE [LARGE SCALE GENOMIC DNA]</scope>
    <source>
        <strain evidence="2">AMDSBA4</strain>
    </source>
</reference>
<organism evidence="2 3">
    <name type="scientific">Sulfobacillus benefaciens</name>
    <dbReference type="NCBI Taxonomy" id="453960"/>
    <lineage>
        <taxon>Bacteria</taxon>
        <taxon>Bacillati</taxon>
        <taxon>Bacillota</taxon>
        <taxon>Clostridia</taxon>
        <taxon>Eubacteriales</taxon>
        <taxon>Clostridiales Family XVII. Incertae Sedis</taxon>
        <taxon>Sulfobacillus</taxon>
    </lineage>
</organism>
<dbReference type="AlphaFoldDB" id="A0A2T2XIQ5"/>
<sequence length="155" mass="17665">MTTSVRDFLIEAKRHTYAAQGDDASVVPLLPRSRQLEYGNESLLYRDVYFGMAYFVGLETVYQKGQPYWSMSYAGGVDQAVTAMDEVRSIYAFLRAALRQVSAEYIFRGPSNFRDGDYDYENSFDGNFETFRGSEVIRQTGRIVYTLSYSGGVLR</sequence>
<protein>
    <recommendedName>
        <fullName evidence="1">DUF5680 domain-containing protein</fullName>
    </recommendedName>
</protein>